<evidence type="ECO:0000256" key="10">
    <source>
        <dbReference type="ARBA" id="ARBA00022884"/>
    </source>
</evidence>
<comment type="pathway">
    <text evidence="13">tRNA modification.</text>
</comment>
<dbReference type="GO" id="GO:0051539">
    <property type="term" value="F:4 iron, 4 sulfur cluster binding"/>
    <property type="evidence" value="ECO:0007669"/>
    <property type="project" value="UniProtKB-UniRule"/>
</dbReference>
<dbReference type="Gene3D" id="3.40.50.620">
    <property type="entry name" value="HUPs"/>
    <property type="match status" value="1"/>
</dbReference>
<protein>
    <recommendedName>
        <fullName evidence="13">tRNA-cytidine(32) 2-sulfurtransferase</fullName>
        <ecNumber evidence="13">2.8.1.-</ecNumber>
    </recommendedName>
    <alternativeName>
        <fullName evidence="13">Two-thiocytidine biosynthesis protein A</fullName>
    </alternativeName>
    <alternativeName>
        <fullName evidence="13">tRNA 2-thiocytidine biosynthesis protein TtcA</fullName>
    </alternativeName>
</protein>
<dbReference type="InterPro" id="IPR011063">
    <property type="entry name" value="TilS/TtcA_N"/>
</dbReference>
<feature type="short sequence motif" description="PP-loop motif" evidence="13">
    <location>
        <begin position="47"/>
        <end position="52"/>
    </location>
</feature>
<proteinExistence type="inferred from homology"/>
<keyword evidence="7 13" id="KW-0547">Nucleotide-binding</keyword>
<keyword evidence="4 13" id="KW-0808">Transferase</keyword>
<evidence type="ECO:0000256" key="3">
    <source>
        <dbReference type="ARBA" id="ARBA00022555"/>
    </source>
</evidence>
<evidence type="ECO:0000313" key="17">
    <source>
        <dbReference type="Proteomes" id="UP000044377"/>
    </source>
</evidence>
<comment type="cofactor">
    <cofactor evidence="13">
        <name>Mg(2+)</name>
        <dbReference type="ChEBI" id="CHEBI:18420"/>
    </cofactor>
</comment>
<keyword evidence="9 13" id="KW-0460">Magnesium</keyword>
<dbReference type="GO" id="GO:0005737">
    <property type="term" value="C:cytoplasm"/>
    <property type="evidence" value="ECO:0007669"/>
    <property type="project" value="UniProtKB-SubCell"/>
</dbReference>
<dbReference type="InterPro" id="IPR035107">
    <property type="entry name" value="tRNA_thiolation_TtcA_Ctu1"/>
</dbReference>
<dbReference type="KEGG" id="bgj:AWC36_06995"/>
<dbReference type="GO" id="GO:0000287">
    <property type="term" value="F:magnesium ion binding"/>
    <property type="evidence" value="ECO:0007669"/>
    <property type="project" value="UniProtKB-UniRule"/>
</dbReference>
<dbReference type="InterPro" id="IPR012089">
    <property type="entry name" value="tRNA_Cyd_32_2_STrfase"/>
</dbReference>
<accession>A0A0G4K022</accession>
<keyword evidence="11 13" id="KW-0408">Iron</keyword>
<dbReference type="OrthoDB" id="9801054at2"/>
<dbReference type="Proteomes" id="UP000285972">
    <property type="component" value="Unassembled WGS sequence"/>
</dbReference>
<sequence length="312" mass="35612">MEEKQQVNKKQQYNLNKLQKRLRRNVGEAIADFNMIEEGDRIMVCLSGGKDSFTMLEILRNLQQSAPVNFSLVAVNLDQKQPGFPEHVLPQYLDSLGIEYKIVEENTYGIVKEKIPEGKTTCSLCSRLRRGILYRTATELGATKIALGHHRDDILQTLFLNMFYGGKLKGMPPKLMSDDGKHVVIRPLAYCREKDIERFAEARQYPIIPCNLCGSQPNLQRQVIKDMLRDWDKRYPGRIETMFSAMQNVVPSHLADNALFDFKAIHHDSEVIDGGDLAFDREAIPLLPAGWQPDEDNDEIAPLTRLDVLEIK</sequence>
<reference evidence="16 18" key="3">
    <citation type="submission" date="2016-09" db="EMBL/GenBank/DDBJ databases">
        <authorList>
            <person name="Doonan J."/>
            <person name="Pachebat J.A."/>
            <person name="Golyshin P.N."/>
            <person name="Denman S."/>
            <person name="Mcdonald J.E."/>
        </authorList>
    </citation>
    <scope>NUCLEOTIDE SEQUENCE [LARGE SCALE GENOMIC DNA]</scope>
    <source>
        <strain evidence="16 18">FRB141</strain>
    </source>
</reference>
<evidence type="ECO:0000256" key="8">
    <source>
        <dbReference type="ARBA" id="ARBA00022840"/>
    </source>
</evidence>
<keyword evidence="10 13" id="KW-0694">RNA-binding</keyword>
<dbReference type="EMBL" id="CGIG01000001">
    <property type="protein sequence ID" value="CPR19908.1"/>
    <property type="molecule type" value="Genomic_DNA"/>
</dbReference>
<dbReference type="PIRSF" id="PIRSF004976">
    <property type="entry name" value="ATPase_YdaO"/>
    <property type="match status" value="1"/>
</dbReference>
<evidence type="ECO:0000256" key="12">
    <source>
        <dbReference type="ARBA" id="ARBA00023014"/>
    </source>
</evidence>
<dbReference type="EC" id="2.8.1.-" evidence="13"/>
<keyword evidence="12 13" id="KW-0411">Iron-sulfur</keyword>
<evidence type="ECO:0000256" key="9">
    <source>
        <dbReference type="ARBA" id="ARBA00022842"/>
    </source>
</evidence>
<evidence type="ECO:0000313" key="18">
    <source>
        <dbReference type="Proteomes" id="UP000285972"/>
    </source>
</evidence>
<dbReference type="GO" id="GO:0000049">
    <property type="term" value="F:tRNA binding"/>
    <property type="evidence" value="ECO:0007669"/>
    <property type="project" value="UniProtKB-KW"/>
</dbReference>
<keyword evidence="5 13" id="KW-0819">tRNA processing</keyword>
<evidence type="ECO:0000256" key="1">
    <source>
        <dbReference type="ARBA" id="ARBA00022485"/>
    </source>
</evidence>
<dbReference type="SUPFAM" id="SSF52402">
    <property type="entry name" value="Adenine nucleotide alpha hydrolases-like"/>
    <property type="match status" value="1"/>
</dbReference>
<keyword evidence="17" id="KW-1185">Reference proteome</keyword>
<evidence type="ECO:0000256" key="2">
    <source>
        <dbReference type="ARBA" id="ARBA00022490"/>
    </source>
</evidence>
<feature type="domain" description="tRNA(Ile)-lysidine/2-thiocytidine synthase N-terminal" evidence="14">
    <location>
        <begin position="42"/>
        <end position="205"/>
    </location>
</feature>
<keyword evidence="2 13" id="KW-0963">Cytoplasm</keyword>
<evidence type="ECO:0000256" key="11">
    <source>
        <dbReference type="ARBA" id="ARBA00023004"/>
    </source>
</evidence>
<keyword evidence="1 13" id="KW-0004">4Fe-4S</keyword>
<evidence type="ECO:0000256" key="6">
    <source>
        <dbReference type="ARBA" id="ARBA00022723"/>
    </source>
</evidence>
<dbReference type="InterPro" id="IPR014729">
    <property type="entry name" value="Rossmann-like_a/b/a_fold"/>
</dbReference>
<comment type="cofactor">
    <cofactor evidence="13">
        <name>[4Fe-4S] cluster</name>
        <dbReference type="ChEBI" id="CHEBI:49883"/>
    </cofactor>
    <text evidence="13">Binds 1 [4Fe-4S] cluster per subunit. The cluster is chelated by three Cys residues, the fourth Fe has a free coordination site that may bind a sulfur atom transferred from the persulfide of IscS.</text>
</comment>
<comment type="similarity">
    <text evidence="13">Belongs to the TtcA family.</text>
</comment>
<evidence type="ECO:0000313" key="15">
    <source>
        <dbReference type="EMBL" id="CPR19908.1"/>
    </source>
</evidence>
<evidence type="ECO:0000256" key="5">
    <source>
        <dbReference type="ARBA" id="ARBA00022694"/>
    </source>
</evidence>
<reference evidence="17" key="1">
    <citation type="submission" date="2015-01" db="EMBL/GenBank/DDBJ databases">
        <authorList>
            <person name="Paterson Steve"/>
        </authorList>
    </citation>
    <scope>NUCLEOTIDE SEQUENCE [LARGE SCALE GENOMIC DNA]</scope>
    <source>
        <strain evidence="17">OBR1</strain>
    </source>
</reference>
<dbReference type="NCBIfam" id="NF007972">
    <property type="entry name" value="PRK10696.1"/>
    <property type="match status" value="1"/>
</dbReference>
<dbReference type="STRING" id="1109412.BN1221_04025c"/>
<evidence type="ECO:0000259" key="14">
    <source>
        <dbReference type="Pfam" id="PF01171"/>
    </source>
</evidence>
<keyword evidence="8 13" id="KW-0067">ATP-binding</keyword>
<dbReference type="GeneID" id="70906532"/>
<feature type="binding site" evidence="13">
    <location>
        <position position="125"/>
    </location>
    <ligand>
        <name>[4Fe-4S] cluster</name>
        <dbReference type="ChEBI" id="CHEBI:49883"/>
    </ligand>
</feature>
<dbReference type="GO" id="GO:0016783">
    <property type="term" value="F:sulfurtransferase activity"/>
    <property type="evidence" value="ECO:0007669"/>
    <property type="project" value="UniProtKB-UniRule"/>
</dbReference>
<evidence type="ECO:0000256" key="13">
    <source>
        <dbReference type="HAMAP-Rule" id="MF_01850"/>
    </source>
</evidence>
<evidence type="ECO:0000256" key="4">
    <source>
        <dbReference type="ARBA" id="ARBA00022679"/>
    </source>
</evidence>
<dbReference type="PANTHER" id="PTHR43686:SF1">
    <property type="entry name" value="AMINOTRAN_5 DOMAIN-CONTAINING PROTEIN"/>
    <property type="match status" value="1"/>
</dbReference>
<keyword evidence="3 13" id="KW-0820">tRNA-binding</keyword>
<evidence type="ECO:0000313" key="16">
    <source>
        <dbReference type="EMBL" id="RLM19603.1"/>
    </source>
</evidence>
<comment type="subunit">
    <text evidence="13">Homodimer.</text>
</comment>
<comment type="subcellular location">
    <subcellularLocation>
        <location evidence="13">Cytoplasm</location>
    </subcellularLocation>
</comment>
<evidence type="ECO:0000256" key="7">
    <source>
        <dbReference type="ARBA" id="ARBA00022741"/>
    </source>
</evidence>
<dbReference type="GO" id="GO:0034227">
    <property type="term" value="P:tRNA thio-modification"/>
    <property type="evidence" value="ECO:0007669"/>
    <property type="project" value="UniProtKB-UniRule"/>
</dbReference>
<organism evidence="15 17">
    <name type="scientific">Brenneria goodwinii</name>
    <dbReference type="NCBI Taxonomy" id="1109412"/>
    <lineage>
        <taxon>Bacteria</taxon>
        <taxon>Pseudomonadati</taxon>
        <taxon>Pseudomonadota</taxon>
        <taxon>Gammaproteobacteria</taxon>
        <taxon>Enterobacterales</taxon>
        <taxon>Pectobacteriaceae</taxon>
        <taxon>Brenneria</taxon>
    </lineage>
</organism>
<comment type="catalytic activity">
    <reaction evidence="13">
        <text>cytidine(32) in tRNA + S-sulfanyl-L-cysteinyl-[cysteine desulfurase] + AH2 + ATP = 2-thiocytidine(32) in tRNA + L-cysteinyl-[cysteine desulfurase] + A + AMP + diphosphate + H(+)</text>
        <dbReference type="Rhea" id="RHEA:57048"/>
        <dbReference type="Rhea" id="RHEA-COMP:10288"/>
        <dbReference type="Rhea" id="RHEA-COMP:12157"/>
        <dbReference type="Rhea" id="RHEA-COMP:12158"/>
        <dbReference type="Rhea" id="RHEA-COMP:14821"/>
        <dbReference type="ChEBI" id="CHEBI:13193"/>
        <dbReference type="ChEBI" id="CHEBI:15378"/>
        <dbReference type="ChEBI" id="CHEBI:17499"/>
        <dbReference type="ChEBI" id="CHEBI:29950"/>
        <dbReference type="ChEBI" id="CHEBI:30616"/>
        <dbReference type="ChEBI" id="CHEBI:33019"/>
        <dbReference type="ChEBI" id="CHEBI:61963"/>
        <dbReference type="ChEBI" id="CHEBI:82748"/>
        <dbReference type="ChEBI" id="CHEBI:141453"/>
        <dbReference type="ChEBI" id="CHEBI:456215"/>
    </reaction>
</comment>
<gene>
    <name evidence="13" type="primary">ttcA</name>
    <name evidence="16" type="ORF">BIY26_16825</name>
    <name evidence="15" type="ORF">BN1221_04025c</name>
</gene>
<dbReference type="Proteomes" id="UP000044377">
    <property type="component" value="Unassembled WGS sequence"/>
</dbReference>
<dbReference type="Pfam" id="PF01171">
    <property type="entry name" value="ATP_bind_3"/>
    <property type="match status" value="1"/>
</dbReference>
<dbReference type="AlphaFoldDB" id="A0A0G4K022"/>
<dbReference type="HAMAP" id="MF_01850">
    <property type="entry name" value="TtcA"/>
    <property type="match status" value="1"/>
</dbReference>
<comment type="function">
    <text evidence="13">Catalyzes the ATP-dependent 2-thiolation of cytidine in position 32 of tRNA, to form 2-thiocytidine (s(2)C32). The sulfur atoms are provided by the cysteine/cysteine desulfurase (IscS) system.</text>
</comment>
<comment type="miscellaneous">
    <text evidence="13">The thiolation reaction likely consists of two steps: a first activation step by ATP to form an adenylated intermediate of the target base of tRNA, and a second nucleophilic substitution step of the sulfur (S) atom supplied by the hydrosulfide attached to the Fe-S cluster.</text>
</comment>
<dbReference type="RefSeq" id="WP_048638771.1">
    <property type="nucleotide sequence ID" value="NZ_CGIG01000001.1"/>
</dbReference>
<name>A0A0G4K022_9GAMM</name>
<feature type="binding site" evidence="13">
    <location>
        <position position="122"/>
    </location>
    <ligand>
        <name>[4Fe-4S] cluster</name>
        <dbReference type="ChEBI" id="CHEBI:49883"/>
    </ligand>
</feature>
<reference evidence="15" key="2">
    <citation type="submission" date="2015-01" db="EMBL/GenBank/DDBJ databases">
        <authorList>
            <person name="Xiang T."/>
            <person name="Song Y."/>
            <person name="Huang L."/>
            <person name="Wang B."/>
            <person name="Wu P."/>
        </authorList>
    </citation>
    <scope>NUCLEOTIDE SEQUENCE [LARGE SCALE GENOMIC DNA]</scope>
    <source>
        <strain evidence="15">OBR1</strain>
    </source>
</reference>
<dbReference type="PANTHER" id="PTHR43686">
    <property type="entry name" value="SULFURTRANSFERASE-RELATED"/>
    <property type="match status" value="1"/>
</dbReference>
<dbReference type="EMBL" id="MJLX01000053">
    <property type="protein sequence ID" value="RLM19603.1"/>
    <property type="molecule type" value="Genomic_DNA"/>
</dbReference>
<dbReference type="GO" id="GO:0005524">
    <property type="term" value="F:ATP binding"/>
    <property type="evidence" value="ECO:0007669"/>
    <property type="project" value="UniProtKB-UniRule"/>
</dbReference>
<feature type="binding site" evidence="13">
    <location>
        <position position="213"/>
    </location>
    <ligand>
        <name>[4Fe-4S] cluster</name>
        <dbReference type="ChEBI" id="CHEBI:49883"/>
    </ligand>
</feature>
<keyword evidence="6 13" id="KW-0479">Metal-binding</keyword>
<dbReference type="CDD" id="cd24138">
    <property type="entry name" value="TtcA-like"/>
    <property type="match status" value="1"/>
</dbReference>